<organism evidence="2">
    <name type="scientific">Physcomitrium patens</name>
    <name type="common">Spreading-leaved earth moss</name>
    <name type="synonym">Physcomitrella patens</name>
    <dbReference type="NCBI Taxonomy" id="3218"/>
    <lineage>
        <taxon>Eukaryota</taxon>
        <taxon>Viridiplantae</taxon>
        <taxon>Streptophyta</taxon>
        <taxon>Embryophyta</taxon>
        <taxon>Bryophyta</taxon>
        <taxon>Bryophytina</taxon>
        <taxon>Bryopsida</taxon>
        <taxon>Funariidae</taxon>
        <taxon>Funariales</taxon>
        <taxon>Funariaceae</taxon>
        <taxon>Physcomitrium</taxon>
    </lineage>
</organism>
<evidence type="ECO:0000313" key="2">
    <source>
        <dbReference type="EMBL" id="PNR31934.1"/>
    </source>
</evidence>
<keyword evidence="4" id="KW-1185">Reference proteome</keyword>
<dbReference type="Proteomes" id="UP000006727">
    <property type="component" value="Chromosome 21"/>
</dbReference>
<accession>A0A2K1IRM3</accession>
<name>A0A2K1IRM3_PHYPA</name>
<dbReference type="KEGG" id="ppp:112274220"/>
<dbReference type="Gramene" id="Pp3c21_11710V3.1">
    <property type="protein sequence ID" value="Pp3c21_11710V3.1"/>
    <property type="gene ID" value="Pp3c21_11710"/>
</dbReference>
<dbReference type="PANTHER" id="PTHR21415">
    <property type="entry name" value="U7 SNRNA-ASSOCIATED SM-LIKE PROTEIN LSM11"/>
    <property type="match status" value="1"/>
</dbReference>
<dbReference type="SMART" id="SM00651">
    <property type="entry name" value="Sm"/>
    <property type="match status" value="1"/>
</dbReference>
<proteinExistence type="predicted"/>
<gene>
    <name evidence="3" type="primary">LOC112274220</name>
    <name evidence="2" type="ORF">PHYPA_026057</name>
</gene>
<dbReference type="EnsemblPlants" id="Pp3c21_11710V3.1">
    <property type="protein sequence ID" value="Pp3c21_11710V3.1"/>
    <property type="gene ID" value="Pp3c21_11710"/>
</dbReference>
<dbReference type="InterPro" id="IPR001163">
    <property type="entry name" value="Sm_dom_euk/arc"/>
</dbReference>
<protein>
    <recommendedName>
        <fullName evidence="1">Sm domain-containing protein</fullName>
    </recommendedName>
</protein>
<dbReference type="STRING" id="3218.A0A2K1IRM3"/>
<dbReference type="EnsemblPlants" id="Pp3c21_11710V3.2">
    <property type="protein sequence ID" value="Pp3c21_11710V3.2"/>
    <property type="gene ID" value="Pp3c21_11710"/>
</dbReference>
<dbReference type="InterPro" id="IPR039267">
    <property type="entry name" value="Lsm11"/>
</dbReference>
<dbReference type="GO" id="GO:0006398">
    <property type="term" value="P:mRNA 3'-end processing by stem-loop binding and cleavage"/>
    <property type="evidence" value="ECO:0000318"/>
    <property type="project" value="GO_Central"/>
</dbReference>
<dbReference type="PaxDb" id="3218-PP1S382_18V6.1"/>
<dbReference type="Gene3D" id="2.30.30.100">
    <property type="match status" value="1"/>
</dbReference>
<reference evidence="2 4" key="1">
    <citation type="journal article" date="2008" name="Science">
        <title>The Physcomitrella genome reveals evolutionary insights into the conquest of land by plants.</title>
        <authorList>
            <person name="Rensing S."/>
            <person name="Lang D."/>
            <person name="Zimmer A."/>
            <person name="Terry A."/>
            <person name="Salamov A."/>
            <person name="Shapiro H."/>
            <person name="Nishiyama T."/>
            <person name="Perroud P.-F."/>
            <person name="Lindquist E."/>
            <person name="Kamisugi Y."/>
            <person name="Tanahashi T."/>
            <person name="Sakakibara K."/>
            <person name="Fujita T."/>
            <person name="Oishi K."/>
            <person name="Shin-I T."/>
            <person name="Kuroki Y."/>
            <person name="Toyoda A."/>
            <person name="Suzuki Y."/>
            <person name="Hashimoto A."/>
            <person name="Yamaguchi K."/>
            <person name="Sugano A."/>
            <person name="Kohara Y."/>
            <person name="Fujiyama A."/>
            <person name="Anterola A."/>
            <person name="Aoki S."/>
            <person name="Ashton N."/>
            <person name="Barbazuk W.B."/>
            <person name="Barker E."/>
            <person name="Bennetzen J."/>
            <person name="Bezanilla M."/>
            <person name="Blankenship R."/>
            <person name="Cho S.H."/>
            <person name="Dutcher S."/>
            <person name="Estelle M."/>
            <person name="Fawcett J.A."/>
            <person name="Gundlach H."/>
            <person name="Hanada K."/>
            <person name="Heyl A."/>
            <person name="Hicks K.A."/>
            <person name="Hugh J."/>
            <person name="Lohr M."/>
            <person name="Mayer K."/>
            <person name="Melkozernov A."/>
            <person name="Murata T."/>
            <person name="Nelson D."/>
            <person name="Pils B."/>
            <person name="Prigge M."/>
            <person name="Reiss B."/>
            <person name="Renner T."/>
            <person name="Rombauts S."/>
            <person name="Rushton P."/>
            <person name="Sanderfoot A."/>
            <person name="Schween G."/>
            <person name="Shiu S.-H."/>
            <person name="Stueber K."/>
            <person name="Theodoulou F.L."/>
            <person name="Tu H."/>
            <person name="Van de Peer Y."/>
            <person name="Verrier P.J."/>
            <person name="Waters E."/>
            <person name="Wood A."/>
            <person name="Yang L."/>
            <person name="Cove D."/>
            <person name="Cuming A."/>
            <person name="Hasebe M."/>
            <person name="Lucas S."/>
            <person name="Mishler D.B."/>
            <person name="Reski R."/>
            <person name="Grigoriev I."/>
            <person name="Quatrano R.S."/>
            <person name="Boore J.L."/>
        </authorList>
    </citation>
    <scope>NUCLEOTIDE SEQUENCE [LARGE SCALE GENOMIC DNA]</scope>
    <source>
        <strain evidence="3 4">cv. Gransden 2004</strain>
    </source>
</reference>
<evidence type="ECO:0000259" key="1">
    <source>
        <dbReference type="SMART" id="SM00651"/>
    </source>
</evidence>
<feature type="domain" description="Sm" evidence="1">
    <location>
        <begin position="108"/>
        <end position="245"/>
    </location>
</feature>
<dbReference type="GeneID" id="112274220"/>
<dbReference type="OrthoDB" id="10002367at2759"/>
<dbReference type="AlphaFoldDB" id="A0A2K1IRM3"/>
<dbReference type="RefSeq" id="XP_024359265.1">
    <property type="nucleotide sequence ID" value="XM_024503497.2"/>
</dbReference>
<reference evidence="2 4" key="2">
    <citation type="journal article" date="2018" name="Plant J.">
        <title>The Physcomitrella patens chromosome-scale assembly reveals moss genome structure and evolution.</title>
        <authorList>
            <person name="Lang D."/>
            <person name="Ullrich K.K."/>
            <person name="Murat F."/>
            <person name="Fuchs J."/>
            <person name="Jenkins J."/>
            <person name="Haas F.B."/>
            <person name="Piednoel M."/>
            <person name="Gundlach H."/>
            <person name="Van Bel M."/>
            <person name="Meyberg R."/>
            <person name="Vives C."/>
            <person name="Morata J."/>
            <person name="Symeonidi A."/>
            <person name="Hiss M."/>
            <person name="Muchero W."/>
            <person name="Kamisugi Y."/>
            <person name="Saleh O."/>
            <person name="Blanc G."/>
            <person name="Decker E.L."/>
            <person name="van Gessel N."/>
            <person name="Grimwood J."/>
            <person name="Hayes R.D."/>
            <person name="Graham S.W."/>
            <person name="Gunter L.E."/>
            <person name="McDaniel S.F."/>
            <person name="Hoernstein S.N.W."/>
            <person name="Larsson A."/>
            <person name="Li F.W."/>
            <person name="Perroud P.F."/>
            <person name="Phillips J."/>
            <person name="Ranjan P."/>
            <person name="Rokshar D.S."/>
            <person name="Rothfels C.J."/>
            <person name="Schneider L."/>
            <person name="Shu S."/>
            <person name="Stevenson D.W."/>
            <person name="Thummler F."/>
            <person name="Tillich M."/>
            <person name="Villarreal Aguilar J.C."/>
            <person name="Widiez T."/>
            <person name="Wong G.K."/>
            <person name="Wymore A."/>
            <person name="Zhang Y."/>
            <person name="Zimmer A.D."/>
            <person name="Quatrano R.S."/>
            <person name="Mayer K.F.X."/>
            <person name="Goodstein D."/>
            <person name="Casacuberta J.M."/>
            <person name="Vandepoele K."/>
            <person name="Reski R."/>
            <person name="Cuming A.C."/>
            <person name="Tuskan G.A."/>
            <person name="Maumus F."/>
            <person name="Salse J."/>
            <person name="Schmutz J."/>
            <person name="Rensing S.A."/>
        </authorList>
    </citation>
    <scope>NUCLEOTIDE SEQUENCE [LARGE SCALE GENOMIC DNA]</scope>
    <source>
        <strain evidence="3 4">cv. Gransden 2004</strain>
    </source>
</reference>
<dbReference type="PANTHER" id="PTHR21415:SF1">
    <property type="entry name" value="U7 SNRNA-ASSOCIATED SM-LIKE PROTEIN LSM11"/>
    <property type="match status" value="1"/>
</dbReference>
<sequence length="247" mass="28341">MADPVPCLDFFSLDFDALAALRTEGLQPPNPRVRPLDNLNKCRRILPSDVPESLANAPVRGPRSQESIAAQQRAKARTSLLLEKAAERARQAKVLDTIADKIRQGPLGLLVRCYEERARIQVWTRHTHGIRGTMVGFVRALDKHFNMVLHDVDEQYSVRRRVPRLVNKRGRAKVPKNEEEMSANSLLDKVREDGTERQRKEQIAVGVENLTEAMKELRLFPKLEYRRRHLKQVFVRGDSVVMVRKLV</sequence>
<dbReference type="GO" id="GO:0005683">
    <property type="term" value="C:U7 snRNP"/>
    <property type="evidence" value="ECO:0000318"/>
    <property type="project" value="GO_Central"/>
</dbReference>
<dbReference type="Gramene" id="Pp3c21_11710V3.2">
    <property type="protein sequence ID" value="Pp3c21_11710V3.2"/>
    <property type="gene ID" value="Pp3c21_11710"/>
</dbReference>
<dbReference type="EMBL" id="ABEU02000021">
    <property type="protein sequence ID" value="PNR31934.1"/>
    <property type="molecule type" value="Genomic_DNA"/>
</dbReference>
<evidence type="ECO:0000313" key="4">
    <source>
        <dbReference type="Proteomes" id="UP000006727"/>
    </source>
</evidence>
<dbReference type="InterPro" id="IPR010920">
    <property type="entry name" value="LSM_dom_sf"/>
</dbReference>
<dbReference type="SUPFAM" id="SSF50182">
    <property type="entry name" value="Sm-like ribonucleoproteins"/>
    <property type="match status" value="1"/>
</dbReference>
<evidence type="ECO:0000313" key="3">
    <source>
        <dbReference type="EnsemblPlants" id="Pp3c21_11710V3.1"/>
    </source>
</evidence>
<dbReference type="GO" id="GO:0071209">
    <property type="term" value="F:U7 snRNA binding"/>
    <property type="evidence" value="ECO:0000318"/>
    <property type="project" value="GO_Central"/>
</dbReference>
<reference evidence="3" key="3">
    <citation type="submission" date="2020-12" db="UniProtKB">
        <authorList>
            <consortium name="EnsemblPlants"/>
        </authorList>
    </citation>
    <scope>IDENTIFICATION</scope>
</reference>